<evidence type="ECO:0000256" key="2">
    <source>
        <dbReference type="ARBA" id="ARBA00004141"/>
    </source>
</evidence>
<protein>
    <recommendedName>
        <fullName evidence="3">histidine kinase</fullName>
        <ecNumber evidence="3">2.7.13.3</ecNumber>
    </recommendedName>
</protein>
<dbReference type="SUPFAM" id="SSF47384">
    <property type="entry name" value="Homodimeric domain of signal transducing histidine kinase"/>
    <property type="match status" value="1"/>
</dbReference>
<evidence type="ECO:0000256" key="1">
    <source>
        <dbReference type="ARBA" id="ARBA00000085"/>
    </source>
</evidence>
<dbReference type="PROSITE" id="PS50109">
    <property type="entry name" value="HIS_KIN"/>
    <property type="match status" value="1"/>
</dbReference>
<comment type="subcellular location">
    <subcellularLocation>
        <location evidence="2">Membrane</location>
        <topology evidence="2">Multi-pass membrane protein</topology>
    </subcellularLocation>
</comment>
<keyword evidence="7" id="KW-0547">Nucleotide-binding</keyword>
<keyword evidence="5" id="KW-0808">Transferase</keyword>
<dbReference type="PRINTS" id="PR00344">
    <property type="entry name" value="BCTRLSENSOR"/>
</dbReference>
<dbReference type="PATRIC" id="fig|452.5.peg.597"/>
<dbReference type="InterPro" id="IPR036890">
    <property type="entry name" value="HATPase_C_sf"/>
</dbReference>
<dbReference type="CDD" id="cd00082">
    <property type="entry name" value="HisKA"/>
    <property type="match status" value="1"/>
</dbReference>
<evidence type="ECO:0000256" key="5">
    <source>
        <dbReference type="ARBA" id="ARBA00022679"/>
    </source>
</evidence>
<name>A0A0W0Z8L5_LEGSP</name>
<dbReference type="InterPro" id="IPR036097">
    <property type="entry name" value="HisK_dim/P_sf"/>
</dbReference>
<keyword evidence="4" id="KW-0597">Phosphoprotein</keyword>
<comment type="catalytic activity">
    <reaction evidence="1">
        <text>ATP + protein L-histidine = ADP + protein N-phospho-L-histidine.</text>
        <dbReference type="EC" id="2.7.13.3"/>
    </reaction>
</comment>
<dbReference type="FunFam" id="1.10.287.130:FF:000035">
    <property type="entry name" value="Two-component sensor histidine kinase"/>
    <property type="match status" value="1"/>
</dbReference>
<dbReference type="CDD" id="cd00075">
    <property type="entry name" value="HATPase"/>
    <property type="match status" value="1"/>
</dbReference>
<dbReference type="SMART" id="SM00387">
    <property type="entry name" value="HATPase_c"/>
    <property type="match status" value="1"/>
</dbReference>
<keyword evidence="6" id="KW-0812">Transmembrane</keyword>
<keyword evidence="12" id="KW-0472">Membrane</keyword>
<keyword evidence="11" id="KW-0902">Two-component regulatory system</keyword>
<dbReference type="Pfam" id="PF00512">
    <property type="entry name" value="HisKA"/>
    <property type="match status" value="1"/>
</dbReference>
<evidence type="ECO:0000256" key="12">
    <source>
        <dbReference type="ARBA" id="ARBA00023136"/>
    </source>
</evidence>
<dbReference type="SUPFAM" id="SSF55874">
    <property type="entry name" value="ATPase domain of HSP90 chaperone/DNA topoisomerase II/histidine kinase"/>
    <property type="match status" value="1"/>
</dbReference>
<evidence type="ECO:0000259" key="13">
    <source>
        <dbReference type="PROSITE" id="PS50109"/>
    </source>
</evidence>
<comment type="caution">
    <text evidence="14">The sequence shown here is derived from an EMBL/GenBank/DDBJ whole genome shotgun (WGS) entry which is preliminary data.</text>
</comment>
<feature type="domain" description="Histidine kinase" evidence="13">
    <location>
        <begin position="253"/>
        <end position="468"/>
    </location>
</feature>
<dbReference type="InterPro" id="IPR050428">
    <property type="entry name" value="TCS_sensor_his_kinase"/>
</dbReference>
<evidence type="ECO:0000256" key="3">
    <source>
        <dbReference type="ARBA" id="ARBA00012438"/>
    </source>
</evidence>
<dbReference type="EMBL" id="LNYX01000006">
    <property type="protein sequence ID" value="KTD65467.1"/>
    <property type="molecule type" value="Genomic_DNA"/>
</dbReference>
<dbReference type="PANTHER" id="PTHR45436">
    <property type="entry name" value="SENSOR HISTIDINE KINASE YKOH"/>
    <property type="match status" value="1"/>
</dbReference>
<proteinExistence type="predicted"/>
<evidence type="ECO:0000256" key="4">
    <source>
        <dbReference type="ARBA" id="ARBA00022553"/>
    </source>
</evidence>
<organism evidence="14 15">
    <name type="scientific">Legionella spiritensis</name>
    <dbReference type="NCBI Taxonomy" id="452"/>
    <lineage>
        <taxon>Bacteria</taxon>
        <taxon>Pseudomonadati</taxon>
        <taxon>Pseudomonadota</taxon>
        <taxon>Gammaproteobacteria</taxon>
        <taxon>Legionellales</taxon>
        <taxon>Legionellaceae</taxon>
        <taxon>Legionella</taxon>
    </lineage>
</organism>
<dbReference type="GO" id="GO:0005886">
    <property type="term" value="C:plasma membrane"/>
    <property type="evidence" value="ECO:0007669"/>
    <property type="project" value="TreeGrafter"/>
</dbReference>
<dbReference type="InterPro" id="IPR004358">
    <property type="entry name" value="Sig_transdc_His_kin-like_C"/>
</dbReference>
<dbReference type="OrthoDB" id="9809766at2"/>
<evidence type="ECO:0000256" key="7">
    <source>
        <dbReference type="ARBA" id="ARBA00022741"/>
    </source>
</evidence>
<keyword evidence="9" id="KW-0067">ATP-binding</keyword>
<dbReference type="PANTHER" id="PTHR45436:SF14">
    <property type="entry name" value="SENSOR PROTEIN QSEC"/>
    <property type="match status" value="1"/>
</dbReference>
<gene>
    <name evidence="14" type="primary">qseC_1</name>
    <name evidence="14" type="ORF">Lspi_0541</name>
</gene>
<dbReference type="Gene3D" id="3.30.565.10">
    <property type="entry name" value="Histidine kinase-like ATPase, C-terminal domain"/>
    <property type="match status" value="1"/>
</dbReference>
<accession>A0A0W0Z8L5</accession>
<keyword evidence="15" id="KW-1185">Reference proteome</keyword>
<dbReference type="GO" id="GO:0000155">
    <property type="term" value="F:phosphorelay sensor kinase activity"/>
    <property type="evidence" value="ECO:0007669"/>
    <property type="project" value="InterPro"/>
</dbReference>
<evidence type="ECO:0000256" key="9">
    <source>
        <dbReference type="ARBA" id="ARBA00022840"/>
    </source>
</evidence>
<keyword evidence="8 14" id="KW-0418">Kinase</keyword>
<dbReference type="SMART" id="SM00388">
    <property type="entry name" value="HisKA"/>
    <property type="match status" value="1"/>
</dbReference>
<dbReference type="Pfam" id="PF02518">
    <property type="entry name" value="HATPase_c"/>
    <property type="match status" value="1"/>
</dbReference>
<evidence type="ECO:0000256" key="8">
    <source>
        <dbReference type="ARBA" id="ARBA00022777"/>
    </source>
</evidence>
<dbReference type="InterPro" id="IPR003661">
    <property type="entry name" value="HisK_dim/P_dom"/>
</dbReference>
<dbReference type="GO" id="GO:0005524">
    <property type="term" value="F:ATP binding"/>
    <property type="evidence" value="ECO:0007669"/>
    <property type="project" value="UniProtKB-KW"/>
</dbReference>
<dbReference type="STRING" id="452.Lspi_0541"/>
<sequence length="491" mass="55300">MKSSIRKFLLINLLLAITITTTLTAIGNYYLDQKDIQEHLDTLMAISALSYQALLGDDVHQRPLTKIQDALEIIPEKIENYYKHRFLNDLPPKNYLDKFNFQVWTNGGKLLLHSSSAPKTPLIAEEDGFSDKVLSDQKWRVFTTYNEKAGIRTVLAERYDTRNELGHRIAQDDLYIMLLTFPLSGLLIWIIIGRGLDSLDRVAQEVANRAPTHLDPVDLKEVPEEIKPVIDELNKLFYRLQQGFEREKRFAADAAHELRTPLAALKAQAQVALNTSNVEEKNQALQKLIASVNRSTHIIQQLLTMSKLVPEASGINDIDQVNLVKITRDVLAMLAPSAVEKQIDLEFEHADYLPEFAGNLTAVSILVRNLVDNAIRYCKEMGKVVVRVYHENDNLVLEVCDNGPGIPSELQARVFERFFRVLGNKSPGSGLGLAIVQQITELHGGKVELDSPTEGTGLIVRVYFPVHRHMKLSAESDATGRLSIENKKHET</sequence>
<dbReference type="EC" id="2.7.13.3" evidence="3"/>
<evidence type="ECO:0000256" key="10">
    <source>
        <dbReference type="ARBA" id="ARBA00022989"/>
    </source>
</evidence>
<reference evidence="14 15" key="1">
    <citation type="submission" date="2015-11" db="EMBL/GenBank/DDBJ databases">
        <title>Genomic analysis of 38 Legionella species identifies large and diverse effector repertoires.</title>
        <authorList>
            <person name="Burstein D."/>
            <person name="Amaro F."/>
            <person name="Zusman T."/>
            <person name="Lifshitz Z."/>
            <person name="Cohen O."/>
            <person name="Gilbert J.A."/>
            <person name="Pupko T."/>
            <person name="Shuman H.A."/>
            <person name="Segal G."/>
        </authorList>
    </citation>
    <scope>NUCLEOTIDE SEQUENCE [LARGE SCALE GENOMIC DNA]</scope>
    <source>
        <strain evidence="14 15">Mt.St.Helens-9</strain>
    </source>
</reference>
<evidence type="ECO:0000256" key="11">
    <source>
        <dbReference type="ARBA" id="ARBA00023012"/>
    </source>
</evidence>
<dbReference type="AlphaFoldDB" id="A0A0W0Z8L5"/>
<dbReference type="Gene3D" id="1.10.287.130">
    <property type="match status" value="1"/>
</dbReference>
<dbReference type="RefSeq" id="WP_058482491.1">
    <property type="nucleotide sequence ID" value="NZ_CAAAII010000013.1"/>
</dbReference>
<evidence type="ECO:0000313" key="14">
    <source>
        <dbReference type="EMBL" id="KTD65467.1"/>
    </source>
</evidence>
<dbReference type="InterPro" id="IPR003594">
    <property type="entry name" value="HATPase_dom"/>
</dbReference>
<dbReference type="InterPro" id="IPR005467">
    <property type="entry name" value="His_kinase_dom"/>
</dbReference>
<keyword evidence="10" id="KW-1133">Transmembrane helix</keyword>
<evidence type="ECO:0000313" key="15">
    <source>
        <dbReference type="Proteomes" id="UP000054877"/>
    </source>
</evidence>
<dbReference type="Proteomes" id="UP000054877">
    <property type="component" value="Unassembled WGS sequence"/>
</dbReference>
<evidence type="ECO:0000256" key="6">
    <source>
        <dbReference type="ARBA" id="ARBA00022692"/>
    </source>
</evidence>